<keyword evidence="4" id="KW-1185">Reference proteome</keyword>
<reference evidence="3 4" key="1">
    <citation type="submission" date="2019-09" db="EMBL/GenBank/DDBJ databases">
        <title>Report of infection by Mycobacterium simiae a patient suffering from pulmonary tuberculosis.</title>
        <authorList>
            <person name="Mohanty P.S."/>
            <person name="Bansal A.K."/>
            <person name="Singh H."/>
            <person name="Sharma S."/>
            <person name="Patil S.A."/>
            <person name="Upadhaya P."/>
            <person name="Singh P.K."/>
            <person name="Kumar D."/>
            <person name="Kumar S."/>
            <person name="Singh R.K."/>
            <person name="Chaudhary B."/>
        </authorList>
    </citation>
    <scope>NUCLEOTIDE SEQUENCE [LARGE SCALE GENOMIC DNA]</scope>
    <source>
        <strain evidence="3 4">JAL-560-SIM</strain>
    </source>
</reference>
<name>A0A5B1BSD2_MYCSI</name>
<evidence type="ECO:0000313" key="3">
    <source>
        <dbReference type="EMBL" id="KAA1251748.1"/>
    </source>
</evidence>
<accession>A0A5B1BSD2</accession>
<organism evidence="3 4">
    <name type="scientific">Mycobacterium simiae</name>
    <name type="common">Mycobacterium habana</name>
    <dbReference type="NCBI Taxonomy" id="1784"/>
    <lineage>
        <taxon>Bacteria</taxon>
        <taxon>Bacillati</taxon>
        <taxon>Actinomycetota</taxon>
        <taxon>Actinomycetes</taxon>
        <taxon>Mycobacteriales</taxon>
        <taxon>Mycobacteriaceae</taxon>
        <taxon>Mycobacterium</taxon>
        <taxon>Mycobacterium simiae complex</taxon>
    </lineage>
</organism>
<dbReference type="OrthoDB" id="4677793at2"/>
<dbReference type="InterPro" id="IPR043796">
    <property type="entry name" value="ESX-1_EspA/EspE-like"/>
</dbReference>
<proteinExistence type="predicted"/>
<keyword evidence="1" id="KW-0175">Coiled coil</keyword>
<comment type="caution">
    <text evidence="3">The sequence shown here is derived from an EMBL/GenBank/DDBJ whole genome shotgun (WGS) entry which is preliminary data.</text>
</comment>
<dbReference type="EMBL" id="VTZN01000007">
    <property type="protein sequence ID" value="KAA1251748.1"/>
    <property type="molecule type" value="Genomic_DNA"/>
</dbReference>
<gene>
    <name evidence="3" type="ORF">F0Q45_02445</name>
</gene>
<dbReference type="Pfam" id="PF18879">
    <property type="entry name" value="EspA_EspE"/>
    <property type="match status" value="1"/>
</dbReference>
<feature type="domain" description="ESX-1 secretion-associated protein EspA/EspE-like" evidence="2">
    <location>
        <begin position="53"/>
        <end position="133"/>
    </location>
</feature>
<evidence type="ECO:0000256" key="1">
    <source>
        <dbReference type="SAM" id="Coils"/>
    </source>
</evidence>
<evidence type="ECO:0000259" key="2">
    <source>
        <dbReference type="Pfam" id="PF18879"/>
    </source>
</evidence>
<protein>
    <recommendedName>
        <fullName evidence="2">ESX-1 secretion-associated protein EspA/EspE-like domain-containing protein</fullName>
    </recommendedName>
</protein>
<evidence type="ECO:0000313" key="4">
    <source>
        <dbReference type="Proteomes" id="UP000324701"/>
    </source>
</evidence>
<dbReference type="Proteomes" id="UP000324701">
    <property type="component" value="Unassembled WGS sequence"/>
</dbReference>
<sequence length="405" mass="40928">MGAVGAKGFDYAKSQVARLNEAVAKSGTKVLPTPTAIIDAAVAAIAAIDLANGVGPPDSGAAFSAGSQKFENVVLQLSAAMPEPQGWEGDSAKAYADANAAQQALAKTMQELDKQAQALVERQSKAVQSAHRTIALTSLGLAVAKGIALSLYLIPGSGPEISAGWQSAAALAAAITVLERELFAYAESLDIEIETVGLSENYRAVAAQAGPSGTFARFATTGAAETWVGSAAAVSRTSVFSEMPTVGTLASLAGDNVGAQQRAFHSDSTENDLPADGALEVPETPGLPSEPVLTVPRLPTVADVSAMSAQAARMSGQVSQHMNLVNQTMGQVQQVAAMARGHGSAAPPAEEAAVEEAANADTALAAPAENAGVASGVASAERAPIDITTAGASDAREPKFGERIL</sequence>
<dbReference type="RefSeq" id="WP_149652390.1">
    <property type="nucleotide sequence ID" value="NZ_VTZN01000007.1"/>
</dbReference>
<dbReference type="AlphaFoldDB" id="A0A5B1BSD2"/>
<feature type="coiled-coil region" evidence="1">
    <location>
        <begin position="95"/>
        <end position="122"/>
    </location>
</feature>